<dbReference type="Gene3D" id="1.20.120.680">
    <property type="entry name" value="Formiminotetrahydrofolate cyclodeaminase monomer, up-and-down helical bundle"/>
    <property type="match status" value="1"/>
</dbReference>
<dbReference type="EC" id="2.1.2.5" evidence="6"/>
<evidence type="ECO:0000259" key="20">
    <source>
        <dbReference type="SMART" id="SM01221"/>
    </source>
</evidence>
<evidence type="ECO:0000256" key="12">
    <source>
        <dbReference type="ARBA" id="ARBA00022954"/>
    </source>
</evidence>
<dbReference type="InterPro" id="IPR012886">
    <property type="entry name" value="Formiminotransferase_N"/>
</dbReference>
<dbReference type="InterPro" id="IPR037064">
    <property type="entry name" value="Formiminotransferase_N_sf"/>
</dbReference>
<comment type="similarity">
    <text evidence="5">In the C-terminal section; belongs to the cyclodeaminase/cyclohydrolase family.</text>
</comment>
<evidence type="ECO:0000256" key="8">
    <source>
        <dbReference type="ARBA" id="ARBA00017787"/>
    </source>
</evidence>
<reference evidence="22 23" key="1">
    <citation type="journal article" date="2015" name="Microbiome">
        <title>Genomic resolution of linkages in carbon, nitrogen, and sulfur cycling among widespread estuary sediment bacteria.</title>
        <authorList>
            <person name="Baker B.J."/>
            <person name="Lazar C.S."/>
            <person name="Teske A.P."/>
            <person name="Dick G.J."/>
        </authorList>
    </citation>
    <scope>NUCLEOTIDE SEQUENCE [LARGE SCALE GENOMIC DNA]</scope>
    <source>
        <strain evidence="22">DG_24</strain>
    </source>
</reference>
<keyword evidence="11" id="KW-0369">Histidine metabolism</keyword>
<evidence type="ECO:0000259" key="21">
    <source>
        <dbReference type="SMART" id="SM01222"/>
    </source>
</evidence>
<evidence type="ECO:0000256" key="9">
    <source>
        <dbReference type="ARBA" id="ARBA00022490"/>
    </source>
</evidence>
<dbReference type="InterPro" id="IPR007044">
    <property type="entry name" value="Cyclodeamin/CycHdrlase"/>
</dbReference>
<dbReference type="InterPro" id="IPR022384">
    <property type="entry name" value="FormiminoTrfase_cat_dom_sf"/>
</dbReference>
<dbReference type="FunFam" id="3.30.990.10:FF:000001">
    <property type="entry name" value="Formimidoyltransferase cyclodeaminase"/>
    <property type="match status" value="1"/>
</dbReference>
<feature type="domain" description="Formiminotransferase C-terminal subdomain" evidence="20">
    <location>
        <begin position="181"/>
        <end position="343"/>
    </location>
</feature>
<organism evidence="22 23">
    <name type="scientific">candidate division TA06 bacterium DG_24</name>
    <dbReference type="NCBI Taxonomy" id="1703770"/>
    <lineage>
        <taxon>Bacteria</taxon>
        <taxon>Bacteria division TA06</taxon>
    </lineage>
</organism>
<evidence type="ECO:0000256" key="7">
    <source>
        <dbReference type="ARBA" id="ARBA00012998"/>
    </source>
</evidence>
<dbReference type="Pfam" id="PF04961">
    <property type="entry name" value="FTCD_C"/>
    <property type="match status" value="1"/>
</dbReference>
<dbReference type="Gene3D" id="3.30.70.670">
    <property type="entry name" value="Formiminotransferase, C-terminal subdomain"/>
    <property type="match status" value="1"/>
</dbReference>
<keyword evidence="14" id="KW-0206">Cytoskeleton</keyword>
<keyword evidence="13" id="KW-0333">Golgi apparatus</keyword>
<dbReference type="InterPro" id="IPR037070">
    <property type="entry name" value="Formiminotransferase_C_sf"/>
</dbReference>
<evidence type="ECO:0000256" key="14">
    <source>
        <dbReference type="ARBA" id="ARBA00023212"/>
    </source>
</evidence>
<dbReference type="EMBL" id="LIZS01000005">
    <property type="protein sequence ID" value="KPJ54223.1"/>
    <property type="molecule type" value="Genomic_DNA"/>
</dbReference>
<dbReference type="PANTHER" id="PTHR12234">
    <property type="entry name" value="FORMIMINOTRANSFERASE-CYCLODEAMINASE"/>
    <property type="match status" value="1"/>
</dbReference>
<feature type="domain" description="Formiminotransferase N-terminal subdomain" evidence="21">
    <location>
        <begin position="3"/>
        <end position="180"/>
    </location>
</feature>
<dbReference type="Gene3D" id="3.30.990.10">
    <property type="entry name" value="Formiminotransferase, N-terminal subdomain"/>
    <property type="match status" value="1"/>
</dbReference>
<dbReference type="InterPro" id="IPR013802">
    <property type="entry name" value="Formiminotransferase_C"/>
</dbReference>
<evidence type="ECO:0000256" key="3">
    <source>
        <dbReference type="ARBA" id="ARBA00005082"/>
    </source>
</evidence>
<dbReference type="STRING" id="1703770.AMJ39_01345"/>
<dbReference type="InterPro" id="IPR004227">
    <property type="entry name" value="Formiminotransferase_cat"/>
</dbReference>
<dbReference type="Proteomes" id="UP000052008">
    <property type="component" value="Unassembled WGS sequence"/>
</dbReference>
<evidence type="ECO:0000256" key="15">
    <source>
        <dbReference type="ARBA" id="ARBA00023239"/>
    </source>
</evidence>
<dbReference type="SMART" id="SM01222">
    <property type="entry name" value="FTCD_N"/>
    <property type="match status" value="1"/>
</dbReference>
<comment type="subcellular location">
    <subcellularLocation>
        <location evidence="1">Cytoplasm</location>
        <location evidence="1">Cytoskeleton</location>
        <location evidence="1">Microtubule organizing center</location>
        <location evidence="1">Centrosome</location>
        <location evidence="1">Centriole</location>
    </subcellularLocation>
    <subcellularLocation>
        <location evidence="2">Golgi apparatus</location>
    </subcellularLocation>
</comment>
<keyword evidence="12" id="KW-0290">Folate-binding</keyword>
<dbReference type="GO" id="GO:0005814">
    <property type="term" value="C:centriole"/>
    <property type="evidence" value="ECO:0007669"/>
    <property type="project" value="UniProtKB-SubCell"/>
</dbReference>
<evidence type="ECO:0000256" key="19">
    <source>
        <dbReference type="ARBA" id="ARBA00030029"/>
    </source>
</evidence>
<dbReference type="SUPFAM" id="SSF101262">
    <property type="entry name" value="Methenyltetrahydrofolate cyclohydrolase-like"/>
    <property type="match status" value="1"/>
</dbReference>
<dbReference type="InterPro" id="IPR051623">
    <property type="entry name" value="FTCD"/>
</dbReference>
<name>A0A0S7WW56_UNCT6</name>
<evidence type="ECO:0000256" key="13">
    <source>
        <dbReference type="ARBA" id="ARBA00023034"/>
    </source>
</evidence>
<gene>
    <name evidence="22" type="ORF">AMJ39_01345</name>
</gene>
<dbReference type="PATRIC" id="fig|1703770.3.peg.2071"/>
<evidence type="ECO:0000256" key="4">
    <source>
        <dbReference type="ARBA" id="ARBA00008297"/>
    </source>
</evidence>
<evidence type="ECO:0000313" key="22">
    <source>
        <dbReference type="EMBL" id="KPJ54223.1"/>
    </source>
</evidence>
<keyword evidence="15" id="KW-0456">Lyase</keyword>
<protein>
    <recommendedName>
        <fullName evidence="8">Formimidoyltransferase-cyclodeaminase</fullName>
        <ecNumber evidence="6">2.1.2.5</ecNumber>
        <ecNumber evidence="7">4.3.1.4</ecNumber>
    </recommendedName>
    <alternativeName>
        <fullName evidence="19">Formiminotransferase-cyclodeaminase</fullName>
    </alternativeName>
</protein>
<accession>A0A0S7WW56</accession>
<dbReference type="UniPathway" id="UPA00379">
    <property type="reaction ID" value="UER00555"/>
</dbReference>
<evidence type="ECO:0000256" key="10">
    <source>
        <dbReference type="ARBA" id="ARBA00022679"/>
    </source>
</evidence>
<dbReference type="GO" id="GO:0005542">
    <property type="term" value="F:folic acid binding"/>
    <property type="evidence" value="ECO:0007669"/>
    <property type="project" value="UniProtKB-KW"/>
</dbReference>
<keyword evidence="16" id="KW-0511">Multifunctional enzyme</keyword>
<dbReference type="SUPFAM" id="SSF55116">
    <property type="entry name" value="Formiminotransferase domain of formiminotransferase-cyclodeaminase"/>
    <property type="match status" value="2"/>
</dbReference>
<dbReference type="EC" id="4.3.1.4" evidence="7"/>
<comment type="function">
    <text evidence="17">Folate-dependent enzyme, that displays both transferase and deaminase activity. Serves to channel one-carbon units from formiminoglutamate to the folate pool.</text>
</comment>
<evidence type="ECO:0000256" key="11">
    <source>
        <dbReference type="ARBA" id="ARBA00022808"/>
    </source>
</evidence>
<evidence type="ECO:0000256" key="5">
    <source>
        <dbReference type="ARBA" id="ARBA00010825"/>
    </source>
</evidence>
<dbReference type="PANTHER" id="PTHR12234:SF0">
    <property type="entry name" value="FORMIMIDOYLTRANSFERASE-CYCLODEAMINASE"/>
    <property type="match status" value="1"/>
</dbReference>
<keyword evidence="9" id="KW-0963">Cytoplasm</keyword>
<dbReference type="Pfam" id="PF07837">
    <property type="entry name" value="FTCD_N"/>
    <property type="match status" value="1"/>
</dbReference>
<proteinExistence type="inferred from homology"/>
<evidence type="ECO:0000256" key="1">
    <source>
        <dbReference type="ARBA" id="ARBA00004114"/>
    </source>
</evidence>
<evidence type="ECO:0000256" key="18">
    <source>
        <dbReference type="ARBA" id="ARBA00025915"/>
    </source>
</evidence>
<dbReference type="GO" id="GO:0030409">
    <property type="term" value="F:glutamate formimidoyltransferase activity"/>
    <property type="evidence" value="ECO:0007669"/>
    <property type="project" value="UniProtKB-EC"/>
</dbReference>
<sequence>MLRLVECVPNFSEGRDMDIVNNISAEISSTAEVKLLDVDPGRDTNRTVVTFIGSPEGVIEAAFNAIRKAAELIDMSKHEGAHARMGATDVCPLVPVSGVTMDDCVELARRLGKRVADELKIPVYLYENAATVPERRKLPTIRKGEYEGLADKLKDPQWKPDFGEPVFNPRSGATVVGAREFLIAYNINLNTTDARLAKEIAFNIRETGKAKRDKDGRIVRDENGRALRQPGTLKACNATGWYLDDFGIAQVTMNLINYKVTPPHVAFEEVVREADRLGLRVTGSELVGLIPKAAVLEAGRYFLQKQGKSAGVPEEVLIETAIRSMGFREIAEFDPRKKIIEYQFGRNEDSLVSKDIQSFMNELSVDSPAPGGGSAAALCGALAASLASMVANLTFGKKEYRDSQDEMERIAVRAQELKDGFVAAIDRDTAAFNRVMAAFRLRKKTDEDKARRQEAIQEATKQATLVPLEVLETSVEALKLALRVAEKGLRTSVSDAGVAGVAGRAAAIGAYYNVRINLASITDEAFVGKVRNQATTYRDEALKLADRIAEAVGQELEK</sequence>
<dbReference type="GO" id="GO:0019557">
    <property type="term" value="P:L-histidine catabolic process to glutamate and formate"/>
    <property type="evidence" value="ECO:0007669"/>
    <property type="project" value="UniProtKB-UniPathway"/>
</dbReference>
<comment type="pathway">
    <text evidence="3">Amino-acid degradation; L-histidine degradation into L-glutamate; L-glutamate from N-formimidoyl-L-glutamate (transferase route): step 1/1.</text>
</comment>
<comment type="caution">
    <text evidence="22">The sequence shown here is derived from an EMBL/GenBank/DDBJ whole genome shotgun (WGS) entry which is preliminary data.</text>
</comment>
<dbReference type="SMART" id="SM01221">
    <property type="entry name" value="FTCD"/>
    <property type="match status" value="1"/>
</dbReference>
<comment type="subunit">
    <text evidence="18">Homooctamer, including four polyglutamate binding sites. The subunits are arranged as a tetramer of dimers, and form a planar ring-shaped structure.</text>
</comment>
<dbReference type="GO" id="GO:0030412">
    <property type="term" value="F:formimidoyltetrahydrofolate cyclodeaminase activity"/>
    <property type="evidence" value="ECO:0007669"/>
    <property type="project" value="UniProtKB-EC"/>
</dbReference>
<evidence type="ECO:0000256" key="6">
    <source>
        <dbReference type="ARBA" id="ARBA00012252"/>
    </source>
</evidence>
<evidence type="ECO:0000256" key="17">
    <source>
        <dbReference type="ARBA" id="ARBA00025506"/>
    </source>
</evidence>
<keyword evidence="10 22" id="KW-0808">Transferase</keyword>
<dbReference type="InterPro" id="IPR036178">
    <property type="entry name" value="Formintransfe-cycloase-like_sf"/>
</dbReference>
<comment type="similarity">
    <text evidence="4">In the N-terminal section; belongs to the formiminotransferase family.</text>
</comment>
<evidence type="ECO:0000256" key="2">
    <source>
        <dbReference type="ARBA" id="ARBA00004555"/>
    </source>
</evidence>
<dbReference type="NCBIfam" id="TIGR02024">
    <property type="entry name" value="FtcD"/>
    <property type="match status" value="1"/>
</dbReference>
<dbReference type="AlphaFoldDB" id="A0A0S7WW56"/>
<dbReference type="Pfam" id="PF02971">
    <property type="entry name" value="FTCD"/>
    <property type="match status" value="1"/>
</dbReference>
<evidence type="ECO:0000313" key="23">
    <source>
        <dbReference type="Proteomes" id="UP000052008"/>
    </source>
</evidence>
<dbReference type="GO" id="GO:0019556">
    <property type="term" value="P:L-histidine catabolic process to glutamate and formamide"/>
    <property type="evidence" value="ECO:0007669"/>
    <property type="project" value="UniProtKB-UniPathway"/>
</dbReference>
<evidence type="ECO:0000256" key="16">
    <source>
        <dbReference type="ARBA" id="ARBA00023268"/>
    </source>
</evidence>